<keyword evidence="2" id="KW-1185">Reference proteome</keyword>
<dbReference type="STRING" id="1223802.SUTH_00519"/>
<dbReference type="EMBL" id="AP012547">
    <property type="protein sequence ID" value="BAO28333.1"/>
    <property type="molecule type" value="Genomic_DNA"/>
</dbReference>
<dbReference type="AlphaFoldDB" id="W0SF55"/>
<protein>
    <submittedName>
        <fullName evidence="1">Uncharacterized protein</fullName>
    </submittedName>
</protein>
<dbReference type="HOGENOM" id="CLU_2025563_0_0_4"/>
<sequence length="122" mass="13836">MSGYPQTISGLRAIGGQRRLRSGQRSSSWTITSQLTALFPVVLNMAPSRESTTTARTNRRIRPSESQHLFGCLARRRYSIGNRYPALRHGGCSRSYREVLWRNAALHHRQWIVPNVLPSSCN</sequence>
<dbReference type="KEGG" id="shd:SUTH_00519"/>
<evidence type="ECO:0000313" key="1">
    <source>
        <dbReference type="EMBL" id="BAO28333.1"/>
    </source>
</evidence>
<reference evidence="1 2" key="1">
    <citation type="journal article" date="2014" name="Syst. Appl. Microbiol.">
        <title>Complete genomes of freshwater sulfur oxidizers Sulfuricella denitrificans skB26 and Sulfuritalea hydrogenivorans sk43H: genetic insights into the sulfur oxidation pathway of betaproteobacteria.</title>
        <authorList>
            <person name="Watanabe T."/>
            <person name="Kojima H."/>
            <person name="Fukui M."/>
        </authorList>
    </citation>
    <scope>NUCLEOTIDE SEQUENCE [LARGE SCALE GENOMIC DNA]</scope>
    <source>
        <strain evidence="1">DSM22779</strain>
    </source>
</reference>
<organism evidence="1 2">
    <name type="scientific">Sulfuritalea hydrogenivorans sk43H</name>
    <dbReference type="NCBI Taxonomy" id="1223802"/>
    <lineage>
        <taxon>Bacteria</taxon>
        <taxon>Pseudomonadati</taxon>
        <taxon>Pseudomonadota</taxon>
        <taxon>Betaproteobacteria</taxon>
        <taxon>Nitrosomonadales</taxon>
        <taxon>Sterolibacteriaceae</taxon>
        <taxon>Sulfuritalea</taxon>
    </lineage>
</organism>
<dbReference type="Proteomes" id="UP000031637">
    <property type="component" value="Chromosome"/>
</dbReference>
<name>W0SF55_9PROT</name>
<accession>W0SF55</accession>
<evidence type="ECO:0000313" key="2">
    <source>
        <dbReference type="Proteomes" id="UP000031637"/>
    </source>
</evidence>
<gene>
    <name evidence="1" type="ORF">SUTH_00519</name>
</gene>
<proteinExistence type="predicted"/>